<keyword evidence="2" id="KW-1185">Reference proteome</keyword>
<proteinExistence type="predicted"/>
<dbReference type="InterPro" id="IPR023393">
    <property type="entry name" value="START-like_dom_sf"/>
</dbReference>
<evidence type="ECO:0000313" key="1">
    <source>
        <dbReference type="EMBL" id="GAA0140380.1"/>
    </source>
</evidence>
<dbReference type="InterPro" id="IPR019587">
    <property type="entry name" value="Polyketide_cyclase/dehydratase"/>
</dbReference>
<gene>
    <name evidence="1" type="ORF">LIER_01741</name>
</gene>
<dbReference type="PANTHER" id="PTHR33789:SF11">
    <property type="entry name" value="OS05G0202300 PROTEIN"/>
    <property type="match status" value="1"/>
</dbReference>
<dbReference type="Gene3D" id="3.30.530.20">
    <property type="match status" value="1"/>
</dbReference>
<dbReference type="Pfam" id="PF10604">
    <property type="entry name" value="Polyketide_cyc2"/>
    <property type="match status" value="1"/>
</dbReference>
<dbReference type="CDD" id="cd07821">
    <property type="entry name" value="PYR_PYL_RCAR_like"/>
    <property type="match status" value="1"/>
</dbReference>
<accession>A0AAV3NM35</accession>
<dbReference type="GO" id="GO:0004864">
    <property type="term" value="F:protein phosphatase inhibitor activity"/>
    <property type="evidence" value="ECO:0007669"/>
    <property type="project" value="UniProtKB-ARBA"/>
</dbReference>
<evidence type="ECO:0000313" key="2">
    <source>
        <dbReference type="Proteomes" id="UP001454036"/>
    </source>
</evidence>
<dbReference type="AlphaFoldDB" id="A0AAV3NM35"/>
<dbReference type="Proteomes" id="UP001454036">
    <property type="component" value="Unassembled WGS sequence"/>
</dbReference>
<organism evidence="1 2">
    <name type="scientific">Lithospermum erythrorhizon</name>
    <name type="common">Purple gromwell</name>
    <name type="synonym">Lithospermum officinale var. erythrorhizon</name>
    <dbReference type="NCBI Taxonomy" id="34254"/>
    <lineage>
        <taxon>Eukaryota</taxon>
        <taxon>Viridiplantae</taxon>
        <taxon>Streptophyta</taxon>
        <taxon>Embryophyta</taxon>
        <taxon>Tracheophyta</taxon>
        <taxon>Spermatophyta</taxon>
        <taxon>Magnoliopsida</taxon>
        <taxon>eudicotyledons</taxon>
        <taxon>Gunneridae</taxon>
        <taxon>Pentapetalae</taxon>
        <taxon>asterids</taxon>
        <taxon>lamiids</taxon>
        <taxon>Boraginales</taxon>
        <taxon>Boraginaceae</taxon>
        <taxon>Boraginoideae</taxon>
        <taxon>Lithospermeae</taxon>
        <taxon>Lithospermum</taxon>
    </lineage>
</organism>
<comment type="caution">
    <text evidence="1">The sequence shown here is derived from an EMBL/GenBank/DDBJ whole genome shotgun (WGS) entry which is preliminary data.</text>
</comment>
<reference evidence="1 2" key="1">
    <citation type="submission" date="2024-01" db="EMBL/GenBank/DDBJ databases">
        <title>The complete chloroplast genome sequence of Lithospermum erythrorhizon: insights into the phylogenetic relationship among Boraginaceae species and the maternal lineages of purple gromwells.</title>
        <authorList>
            <person name="Okada T."/>
            <person name="Watanabe K."/>
        </authorList>
    </citation>
    <scope>NUCLEOTIDE SEQUENCE [LARGE SCALE GENOMIC DNA]</scope>
</reference>
<dbReference type="InterPro" id="IPR053249">
    <property type="entry name" value="LFS"/>
</dbReference>
<dbReference type="EMBL" id="BAABME010000176">
    <property type="protein sequence ID" value="GAA0140380.1"/>
    <property type="molecule type" value="Genomic_DNA"/>
</dbReference>
<protein>
    <recommendedName>
        <fullName evidence="3">Lachrymatory-factor synthase</fullName>
    </recommendedName>
</protein>
<evidence type="ECO:0008006" key="3">
    <source>
        <dbReference type="Google" id="ProtNLM"/>
    </source>
</evidence>
<sequence>MATKDWEASVSAKINGPTADQVWPYLSDFGNIYKIFPTDVSFCVQGTEGQPGLIRYTAVKFPMPTDPSNITVMWAREELLELDVSQKYVTYQIHENNRGLTRFTGTMQVLHDGDHGCTFKWSVVSAPVAGSTYEDLVGFLEMTTSQVVSLIEKLV</sequence>
<dbReference type="SUPFAM" id="SSF55961">
    <property type="entry name" value="Bet v1-like"/>
    <property type="match status" value="1"/>
</dbReference>
<name>A0AAV3NM35_LITER</name>
<dbReference type="PANTHER" id="PTHR33789">
    <property type="entry name" value="LACHRYMATORY-FACTOR SYNTHASE"/>
    <property type="match status" value="1"/>
</dbReference>